<keyword evidence="2" id="KW-1185">Reference proteome</keyword>
<name>A0A4U6SZ01_SETVI</name>
<dbReference type="AlphaFoldDB" id="A0A4U6SZ01"/>
<organism evidence="1 2">
    <name type="scientific">Setaria viridis</name>
    <name type="common">Green bristlegrass</name>
    <name type="synonym">Setaria italica subsp. viridis</name>
    <dbReference type="NCBI Taxonomy" id="4556"/>
    <lineage>
        <taxon>Eukaryota</taxon>
        <taxon>Viridiplantae</taxon>
        <taxon>Streptophyta</taxon>
        <taxon>Embryophyta</taxon>
        <taxon>Tracheophyta</taxon>
        <taxon>Spermatophyta</taxon>
        <taxon>Magnoliopsida</taxon>
        <taxon>Liliopsida</taxon>
        <taxon>Poales</taxon>
        <taxon>Poaceae</taxon>
        <taxon>PACMAD clade</taxon>
        <taxon>Panicoideae</taxon>
        <taxon>Panicodae</taxon>
        <taxon>Paniceae</taxon>
        <taxon>Cenchrinae</taxon>
        <taxon>Setaria</taxon>
    </lineage>
</organism>
<protein>
    <recommendedName>
        <fullName evidence="3">Reverse transcriptase zinc-binding domain-containing protein</fullName>
    </recommendedName>
</protein>
<gene>
    <name evidence="1" type="ORF">SEVIR_9G283600v2</name>
</gene>
<proteinExistence type="predicted"/>
<dbReference type="Proteomes" id="UP000298652">
    <property type="component" value="Chromosome 9"/>
</dbReference>
<dbReference type="EMBL" id="CM016560">
    <property type="protein sequence ID" value="TKV94280.1"/>
    <property type="molecule type" value="Genomic_DNA"/>
</dbReference>
<accession>A0A4U6SZ01</accession>
<reference evidence="1" key="1">
    <citation type="submission" date="2019-03" db="EMBL/GenBank/DDBJ databases">
        <title>WGS assembly of Setaria viridis.</title>
        <authorList>
            <person name="Huang P."/>
            <person name="Jenkins J."/>
            <person name="Grimwood J."/>
            <person name="Barry K."/>
            <person name="Healey A."/>
            <person name="Mamidi S."/>
            <person name="Sreedasyam A."/>
            <person name="Shu S."/>
            <person name="Feldman M."/>
            <person name="Wu J."/>
            <person name="Yu Y."/>
            <person name="Chen C."/>
            <person name="Johnson J."/>
            <person name="Rokhsar D."/>
            <person name="Baxter I."/>
            <person name="Schmutz J."/>
            <person name="Brutnell T."/>
            <person name="Kellogg E."/>
        </authorList>
    </citation>
    <scope>NUCLEOTIDE SEQUENCE [LARGE SCALE GENOMIC DNA]</scope>
</reference>
<evidence type="ECO:0008006" key="3">
    <source>
        <dbReference type="Google" id="ProtNLM"/>
    </source>
</evidence>
<dbReference type="Gramene" id="TKV94280">
    <property type="protein sequence ID" value="TKV94280"/>
    <property type="gene ID" value="SEVIR_9G283600v2"/>
</dbReference>
<sequence>MNQTPWNISFRRVLVGDKLTAWHNLVSKIVPYHLSVGRDNFTWNLHRNDNFTGKSMYQYLINQDTPFNCKFIWKLKSPLKAVFRGAYWLRFWSLLQRRDTKETVRLASKALEVVALDIFAKNVWRSNNRLCF</sequence>
<evidence type="ECO:0000313" key="2">
    <source>
        <dbReference type="Proteomes" id="UP000298652"/>
    </source>
</evidence>
<dbReference type="OMA" id="PWNISFR"/>
<evidence type="ECO:0000313" key="1">
    <source>
        <dbReference type="EMBL" id="TKV94280.1"/>
    </source>
</evidence>